<dbReference type="PROSITE" id="PS50843">
    <property type="entry name" value="EXPANSIN_CBD"/>
    <property type="match status" value="1"/>
</dbReference>
<evidence type="ECO:0000256" key="3">
    <source>
        <dbReference type="SAM" id="MobiDB-lite"/>
    </source>
</evidence>
<dbReference type="GO" id="GO:0005576">
    <property type="term" value="C:extracellular region"/>
    <property type="evidence" value="ECO:0007669"/>
    <property type="project" value="UniProtKB-SubCell"/>
</dbReference>
<reference evidence="4" key="1">
    <citation type="submission" date="2015-06" db="UniProtKB">
        <authorList>
            <consortium name="EnsemblPlants"/>
        </authorList>
    </citation>
    <scope>IDENTIFICATION</scope>
</reference>
<feature type="compositionally biased region" description="Pro residues" evidence="3">
    <location>
        <begin position="61"/>
        <end position="72"/>
    </location>
</feature>
<name>R7WD99_AEGTA</name>
<evidence type="ECO:0000313" key="4">
    <source>
        <dbReference type="EnsemblPlants" id="EMT20073"/>
    </source>
</evidence>
<dbReference type="InterPro" id="IPR036749">
    <property type="entry name" value="Expansin_CBD_sf"/>
</dbReference>
<organism evidence="4">
    <name type="scientific">Aegilops tauschii</name>
    <name type="common">Tausch's goatgrass</name>
    <name type="synonym">Aegilops squarrosa</name>
    <dbReference type="NCBI Taxonomy" id="37682"/>
    <lineage>
        <taxon>Eukaryota</taxon>
        <taxon>Viridiplantae</taxon>
        <taxon>Streptophyta</taxon>
        <taxon>Embryophyta</taxon>
        <taxon>Tracheophyta</taxon>
        <taxon>Spermatophyta</taxon>
        <taxon>Magnoliopsida</taxon>
        <taxon>Liliopsida</taxon>
        <taxon>Poales</taxon>
        <taxon>Poaceae</taxon>
        <taxon>BOP clade</taxon>
        <taxon>Pooideae</taxon>
        <taxon>Triticodae</taxon>
        <taxon>Triticeae</taxon>
        <taxon>Triticinae</taxon>
        <taxon>Aegilops</taxon>
    </lineage>
</organism>
<protein>
    <submittedName>
        <fullName evidence="4">Uncharacterized protein</fullName>
    </submittedName>
</protein>
<dbReference type="InterPro" id="IPR005795">
    <property type="entry name" value="LolPI"/>
</dbReference>
<dbReference type="PRINTS" id="PR00829">
    <property type="entry name" value="LOLP1ALLERGN"/>
</dbReference>
<dbReference type="Pfam" id="PF01357">
    <property type="entry name" value="Expansin_C"/>
    <property type="match status" value="1"/>
</dbReference>
<sequence>MEKGSSPNYPARVIKFLQGNGDVVAVDIKQKGKDKWIELKESWGAVWRIDTHDKLIDPSPATTPPRAAPRPSPRTSSPRAGSLTPPTRPSEEDEDMHFFRPTAHQYIFVLPANRRE</sequence>
<dbReference type="Gene3D" id="2.60.40.760">
    <property type="entry name" value="Expansin, cellulose-binding-like domain"/>
    <property type="match status" value="1"/>
</dbReference>
<evidence type="ECO:0000256" key="2">
    <source>
        <dbReference type="ARBA" id="ARBA00022525"/>
    </source>
</evidence>
<accession>R7WD99</accession>
<dbReference type="InterPro" id="IPR007117">
    <property type="entry name" value="Expansin_CBD"/>
</dbReference>
<dbReference type="EnsemblPlants" id="EMT20073">
    <property type="protein sequence ID" value="EMT20073"/>
    <property type="gene ID" value="F775_33208"/>
</dbReference>
<keyword evidence="2" id="KW-0964">Secreted</keyword>
<dbReference type="AlphaFoldDB" id="R7WD99"/>
<evidence type="ECO:0000256" key="1">
    <source>
        <dbReference type="ARBA" id="ARBA00004613"/>
    </source>
</evidence>
<comment type="subcellular location">
    <subcellularLocation>
        <location evidence="1">Secreted</location>
    </subcellularLocation>
</comment>
<feature type="region of interest" description="Disordered" evidence="3">
    <location>
        <begin position="53"/>
        <end position="96"/>
    </location>
</feature>
<dbReference type="SUPFAM" id="SSF49590">
    <property type="entry name" value="PHL pollen allergen"/>
    <property type="match status" value="1"/>
</dbReference>
<proteinExistence type="predicted"/>